<evidence type="ECO:0000313" key="1">
    <source>
        <dbReference type="EMBL" id="GIY08854.1"/>
    </source>
</evidence>
<dbReference type="Proteomes" id="UP001054837">
    <property type="component" value="Unassembled WGS sequence"/>
</dbReference>
<gene>
    <name evidence="1" type="ORF">CDAR_169301</name>
</gene>
<comment type="caution">
    <text evidence="1">The sequence shown here is derived from an EMBL/GenBank/DDBJ whole genome shotgun (WGS) entry which is preliminary data.</text>
</comment>
<reference evidence="1 2" key="1">
    <citation type="submission" date="2021-06" db="EMBL/GenBank/DDBJ databases">
        <title>Caerostris darwini draft genome.</title>
        <authorList>
            <person name="Kono N."/>
            <person name="Arakawa K."/>
        </authorList>
    </citation>
    <scope>NUCLEOTIDE SEQUENCE [LARGE SCALE GENOMIC DNA]</scope>
</reference>
<keyword evidence="2" id="KW-1185">Reference proteome</keyword>
<dbReference type="AlphaFoldDB" id="A0AAV4QHQ0"/>
<accession>A0AAV4QHQ0</accession>
<proteinExistence type="predicted"/>
<evidence type="ECO:0000313" key="2">
    <source>
        <dbReference type="Proteomes" id="UP001054837"/>
    </source>
</evidence>
<sequence length="122" mass="13876">MNFNPVFRCINKCQLLVVTKNSIKKTADKWQSKREAKVLGDECHIPSKGLMEGRVPLTQFRLWPFTEISLGRTLGEVNEVINTRSRKGHHHGLTTESASVSKMVFRNAFVSTLKTDEDSENE</sequence>
<dbReference type="EMBL" id="BPLQ01004553">
    <property type="protein sequence ID" value="GIY08854.1"/>
    <property type="molecule type" value="Genomic_DNA"/>
</dbReference>
<name>A0AAV4QHQ0_9ARAC</name>
<protein>
    <submittedName>
        <fullName evidence="1">Uncharacterized protein</fullName>
    </submittedName>
</protein>
<organism evidence="1 2">
    <name type="scientific">Caerostris darwini</name>
    <dbReference type="NCBI Taxonomy" id="1538125"/>
    <lineage>
        <taxon>Eukaryota</taxon>
        <taxon>Metazoa</taxon>
        <taxon>Ecdysozoa</taxon>
        <taxon>Arthropoda</taxon>
        <taxon>Chelicerata</taxon>
        <taxon>Arachnida</taxon>
        <taxon>Araneae</taxon>
        <taxon>Araneomorphae</taxon>
        <taxon>Entelegynae</taxon>
        <taxon>Araneoidea</taxon>
        <taxon>Araneidae</taxon>
        <taxon>Caerostris</taxon>
    </lineage>
</organism>